<feature type="transmembrane region" description="Helical" evidence="5">
    <location>
        <begin position="80"/>
        <end position="105"/>
    </location>
</feature>
<dbReference type="EMBL" id="JAGSPJ010000007">
    <property type="protein sequence ID" value="MBR7801543.1"/>
    <property type="molecule type" value="Genomic_DNA"/>
</dbReference>
<comment type="caution">
    <text evidence="7">The sequence shown here is derived from an EMBL/GenBank/DDBJ whole genome shotgun (WGS) entry which is preliminary data.</text>
</comment>
<keyword evidence="8" id="KW-1185">Reference proteome</keyword>
<reference evidence="7" key="1">
    <citation type="submission" date="2021-04" db="EMBL/GenBank/DDBJ databases">
        <title>novel species isolated from subtropical streams in China.</title>
        <authorList>
            <person name="Lu H."/>
        </authorList>
    </citation>
    <scope>NUCLEOTIDE SEQUENCE</scope>
    <source>
        <strain evidence="7">FT137W</strain>
    </source>
</reference>
<name>A0A941IEW1_9BURK</name>
<dbReference type="RefSeq" id="WP_212676666.1">
    <property type="nucleotide sequence ID" value="NZ_JAGSPJ010000007.1"/>
</dbReference>
<organism evidence="7 8">
    <name type="scientific">Undibacterium fentianense</name>
    <dbReference type="NCBI Taxonomy" id="2828728"/>
    <lineage>
        <taxon>Bacteria</taxon>
        <taxon>Pseudomonadati</taxon>
        <taxon>Pseudomonadota</taxon>
        <taxon>Betaproteobacteria</taxon>
        <taxon>Burkholderiales</taxon>
        <taxon>Oxalobacteraceae</taxon>
        <taxon>Undibacterium</taxon>
    </lineage>
</organism>
<proteinExistence type="predicted"/>
<evidence type="ECO:0000259" key="6">
    <source>
        <dbReference type="Pfam" id="PF05154"/>
    </source>
</evidence>
<evidence type="ECO:0000256" key="5">
    <source>
        <dbReference type="SAM" id="Phobius"/>
    </source>
</evidence>
<gene>
    <name evidence="7" type="ORF">KDM90_16140</name>
</gene>
<dbReference type="AlphaFoldDB" id="A0A941IEW1"/>
<keyword evidence="2 5" id="KW-0812">Transmembrane</keyword>
<dbReference type="GO" id="GO:0016020">
    <property type="term" value="C:membrane"/>
    <property type="evidence" value="ECO:0007669"/>
    <property type="project" value="UniProtKB-SubCell"/>
</dbReference>
<evidence type="ECO:0000256" key="2">
    <source>
        <dbReference type="ARBA" id="ARBA00022692"/>
    </source>
</evidence>
<keyword evidence="3 5" id="KW-1133">Transmembrane helix</keyword>
<evidence type="ECO:0000256" key="3">
    <source>
        <dbReference type="ARBA" id="ARBA00022989"/>
    </source>
</evidence>
<evidence type="ECO:0000256" key="4">
    <source>
        <dbReference type="ARBA" id="ARBA00023136"/>
    </source>
</evidence>
<dbReference type="InterPro" id="IPR007829">
    <property type="entry name" value="TM2"/>
</dbReference>
<comment type="subcellular location">
    <subcellularLocation>
        <location evidence="1">Membrane</location>
        <topology evidence="1">Multi-pass membrane protein</topology>
    </subcellularLocation>
</comment>
<accession>A0A941IEW1</accession>
<keyword evidence="4 5" id="KW-0472">Membrane</keyword>
<dbReference type="Pfam" id="PF05154">
    <property type="entry name" value="TM2"/>
    <property type="match status" value="1"/>
</dbReference>
<dbReference type="Proteomes" id="UP000678545">
    <property type="component" value="Unassembled WGS sequence"/>
</dbReference>
<protein>
    <submittedName>
        <fullName evidence="7">TM2 domain-containing protein</fullName>
    </submittedName>
</protein>
<feature type="transmembrane region" description="Helical" evidence="5">
    <location>
        <begin position="55"/>
        <end position="74"/>
    </location>
</feature>
<evidence type="ECO:0000313" key="8">
    <source>
        <dbReference type="Proteomes" id="UP000678545"/>
    </source>
</evidence>
<evidence type="ECO:0000256" key="1">
    <source>
        <dbReference type="ARBA" id="ARBA00004141"/>
    </source>
</evidence>
<sequence>MDEVMTKGIDEKFCSECGSVIKVKAEICPKCGVRQLPVPNSINLGTLAPNGKSKIAAALFAFFLGWLGGHKFYLGQIGLGILYLLFFWTGIPAIVGFIEAILFLVMQDEEFNRKYGQ</sequence>
<evidence type="ECO:0000313" key="7">
    <source>
        <dbReference type="EMBL" id="MBR7801543.1"/>
    </source>
</evidence>
<feature type="domain" description="TM2" evidence="6">
    <location>
        <begin position="50"/>
        <end position="101"/>
    </location>
</feature>